<dbReference type="NCBIfam" id="TIGR00006">
    <property type="entry name" value="16S rRNA (cytosine(1402)-N(4))-methyltransferase RsmH"/>
    <property type="match status" value="1"/>
</dbReference>
<proteinExistence type="inferred from homology"/>
<dbReference type="SUPFAM" id="SSF81799">
    <property type="entry name" value="Putative methyltransferase TM0872, insert domain"/>
    <property type="match status" value="1"/>
</dbReference>
<keyword evidence="6" id="KW-0963">Cytoplasm</keyword>
<dbReference type="Pfam" id="PF01795">
    <property type="entry name" value="Methyltransf_5"/>
    <property type="match status" value="1"/>
</dbReference>
<evidence type="ECO:0000256" key="5">
    <source>
        <dbReference type="ARBA" id="ARBA00022691"/>
    </source>
</evidence>
<evidence type="ECO:0000256" key="2">
    <source>
        <dbReference type="ARBA" id="ARBA00022552"/>
    </source>
</evidence>
<dbReference type="OrthoDB" id="9806637at2"/>
<evidence type="ECO:0000256" key="3">
    <source>
        <dbReference type="ARBA" id="ARBA00022603"/>
    </source>
</evidence>
<evidence type="ECO:0000313" key="7">
    <source>
        <dbReference type="EMBL" id="QBP17893.1"/>
    </source>
</evidence>
<name>A0A4P6ZK21_9LACO</name>
<dbReference type="Proteomes" id="UP000294321">
    <property type="component" value="Chromosome"/>
</dbReference>
<gene>
    <name evidence="6 7" type="primary">rsmH</name>
    <name evidence="7" type="ORF">ELX58_01730</name>
</gene>
<dbReference type="AlphaFoldDB" id="A0A4P6ZK21"/>
<dbReference type="GO" id="GO:0005737">
    <property type="term" value="C:cytoplasm"/>
    <property type="evidence" value="ECO:0007669"/>
    <property type="project" value="UniProtKB-SubCell"/>
</dbReference>
<keyword evidence="2 6" id="KW-0698">rRNA processing</keyword>
<feature type="binding site" evidence="6">
    <location>
        <position position="81"/>
    </location>
    <ligand>
        <name>S-adenosyl-L-methionine</name>
        <dbReference type="ChEBI" id="CHEBI:59789"/>
    </ligand>
</feature>
<comment type="subcellular location">
    <subcellularLocation>
        <location evidence="6">Cytoplasm</location>
    </subcellularLocation>
</comment>
<dbReference type="GO" id="GO:0071424">
    <property type="term" value="F:rRNA (cytosine-N4-)-methyltransferase activity"/>
    <property type="evidence" value="ECO:0007669"/>
    <property type="project" value="UniProtKB-UniRule"/>
</dbReference>
<dbReference type="EMBL" id="CP034726">
    <property type="protein sequence ID" value="QBP17893.1"/>
    <property type="molecule type" value="Genomic_DNA"/>
</dbReference>
<dbReference type="InterPro" id="IPR002903">
    <property type="entry name" value="RsmH"/>
</dbReference>
<dbReference type="GO" id="GO:0070475">
    <property type="term" value="P:rRNA base methylation"/>
    <property type="evidence" value="ECO:0007669"/>
    <property type="project" value="UniProtKB-UniRule"/>
</dbReference>
<keyword evidence="5 6" id="KW-0949">S-adenosyl-L-methionine</keyword>
<accession>A0A4P6ZK21</accession>
<dbReference type="Gene3D" id="3.40.50.150">
    <property type="entry name" value="Vaccinia Virus protein VP39"/>
    <property type="match status" value="1"/>
</dbReference>
<comment type="similarity">
    <text evidence="1 6">Belongs to the methyltransferase superfamily. RsmH family.</text>
</comment>
<feature type="binding site" evidence="6">
    <location>
        <begin position="33"/>
        <end position="35"/>
    </location>
    <ligand>
        <name>S-adenosyl-L-methionine</name>
        <dbReference type="ChEBI" id="CHEBI:59789"/>
    </ligand>
</feature>
<dbReference type="KEGG" id="lji:ELX58_01730"/>
<feature type="binding site" evidence="6">
    <location>
        <position position="52"/>
    </location>
    <ligand>
        <name>S-adenosyl-L-methionine</name>
        <dbReference type="ChEBI" id="CHEBI:59789"/>
    </ligand>
</feature>
<keyword evidence="8" id="KW-1185">Reference proteome</keyword>
<comment type="function">
    <text evidence="6">Specifically methylates the N4 position of cytidine in position 1402 (C1402) of 16S rRNA.</text>
</comment>
<keyword evidence="4 6" id="KW-0808">Transferase</keyword>
<dbReference type="PIRSF" id="PIRSF004486">
    <property type="entry name" value="MraW"/>
    <property type="match status" value="1"/>
</dbReference>
<dbReference type="Gene3D" id="1.10.150.170">
    <property type="entry name" value="Putative methyltransferase TM0872, insert domain"/>
    <property type="match status" value="1"/>
</dbReference>
<dbReference type="InterPro" id="IPR023397">
    <property type="entry name" value="SAM-dep_MeTrfase_MraW_recog"/>
</dbReference>
<dbReference type="InterPro" id="IPR029063">
    <property type="entry name" value="SAM-dependent_MTases_sf"/>
</dbReference>
<feature type="binding site" evidence="6">
    <location>
        <position position="109"/>
    </location>
    <ligand>
        <name>S-adenosyl-L-methionine</name>
        <dbReference type="ChEBI" id="CHEBI:59789"/>
    </ligand>
</feature>
<dbReference type="PANTHER" id="PTHR11265:SF0">
    <property type="entry name" value="12S RRNA N4-METHYLCYTIDINE METHYLTRANSFERASE"/>
    <property type="match status" value="1"/>
</dbReference>
<evidence type="ECO:0000256" key="6">
    <source>
        <dbReference type="HAMAP-Rule" id="MF_01007"/>
    </source>
</evidence>
<dbReference type="SUPFAM" id="SSF53335">
    <property type="entry name" value="S-adenosyl-L-methionine-dependent methyltransferases"/>
    <property type="match status" value="1"/>
</dbReference>
<feature type="binding site" evidence="6">
    <location>
        <position position="102"/>
    </location>
    <ligand>
        <name>S-adenosyl-L-methionine</name>
        <dbReference type="ChEBI" id="CHEBI:59789"/>
    </ligand>
</feature>
<dbReference type="HAMAP" id="MF_01007">
    <property type="entry name" value="16SrRNA_methyltr_H"/>
    <property type="match status" value="1"/>
</dbReference>
<keyword evidence="3 6" id="KW-0489">Methyltransferase</keyword>
<dbReference type="RefSeq" id="WP_133441438.1">
    <property type="nucleotide sequence ID" value="NZ_CP034726.1"/>
</dbReference>
<organism evidence="7 8">
    <name type="scientific">Acetilactobacillus jinshanensis</name>
    <dbReference type="NCBI Taxonomy" id="1720083"/>
    <lineage>
        <taxon>Bacteria</taxon>
        <taxon>Bacillati</taxon>
        <taxon>Bacillota</taxon>
        <taxon>Bacilli</taxon>
        <taxon>Lactobacillales</taxon>
        <taxon>Lactobacillaceae</taxon>
        <taxon>Acetilactobacillus</taxon>
    </lineage>
</organism>
<evidence type="ECO:0000256" key="4">
    <source>
        <dbReference type="ARBA" id="ARBA00022679"/>
    </source>
</evidence>
<protein>
    <recommendedName>
        <fullName evidence="6">Ribosomal RNA small subunit methyltransferase H</fullName>
        <ecNumber evidence="6">2.1.1.199</ecNumber>
    </recommendedName>
    <alternativeName>
        <fullName evidence="6">16S rRNA m(4)C1402 methyltransferase</fullName>
    </alternativeName>
    <alternativeName>
        <fullName evidence="6">rRNA (cytosine-N(4)-)-methyltransferase RsmH</fullName>
    </alternativeName>
</protein>
<reference evidence="8" key="1">
    <citation type="submission" date="2018-12" db="EMBL/GenBank/DDBJ databases">
        <title>A new species of lactobacillus.</title>
        <authorList>
            <person name="Jian Y."/>
            <person name="Xin L."/>
            <person name="Hong Z.J."/>
            <person name="Ming L.Z."/>
            <person name="Hong X.Z."/>
        </authorList>
    </citation>
    <scope>NUCLEOTIDE SEQUENCE [LARGE SCALE GENOMIC DNA]</scope>
    <source>
        <strain evidence="8">HSLZ-75</strain>
    </source>
</reference>
<comment type="catalytic activity">
    <reaction evidence="6">
        <text>cytidine(1402) in 16S rRNA + S-adenosyl-L-methionine = N(4)-methylcytidine(1402) in 16S rRNA + S-adenosyl-L-homocysteine + H(+)</text>
        <dbReference type="Rhea" id="RHEA:42928"/>
        <dbReference type="Rhea" id="RHEA-COMP:10286"/>
        <dbReference type="Rhea" id="RHEA-COMP:10287"/>
        <dbReference type="ChEBI" id="CHEBI:15378"/>
        <dbReference type="ChEBI" id="CHEBI:57856"/>
        <dbReference type="ChEBI" id="CHEBI:59789"/>
        <dbReference type="ChEBI" id="CHEBI:74506"/>
        <dbReference type="ChEBI" id="CHEBI:82748"/>
        <dbReference type="EC" id="2.1.1.199"/>
    </reaction>
</comment>
<sequence>MTFKHVPVLLHEAVKSLNIKPNGTYVDCTLGGGGHTSKILSHLSNGHLYAFDQDWEAIKYNQIKLNSEIKANKITLIHDNFRNIKSALSKYSVDHVDGILYDLGVSSPQFDDAKRGFSYRKDSKLDMRMDQDNKLTAWTIVNRWSVHELIRIFFRYGDEKFAKSIARRIKIHRADGPINTTQELVSIIKEGIPAAARRHGGNPAKKVFQALRIAVNDELGALEGSLESAFKLLAMHGRISVITFEPLEDKLVKNMFKERSTVQDVPRGLPVIPESLMPHFKLINRKPIRPSKAELIRNHRSHSARLRTIERIK</sequence>
<dbReference type="EC" id="2.1.1.199" evidence="6"/>
<dbReference type="PANTHER" id="PTHR11265">
    <property type="entry name" value="S-ADENOSYL-METHYLTRANSFERASE MRAW"/>
    <property type="match status" value="1"/>
</dbReference>
<evidence type="ECO:0000313" key="8">
    <source>
        <dbReference type="Proteomes" id="UP000294321"/>
    </source>
</evidence>
<evidence type="ECO:0000256" key="1">
    <source>
        <dbReference type="ARBA" id="ARBA00010396"/>
    </source>
</evidence>